<gene>
    <name evidence="1" type="ORF">SD1D_1682</name>
</gene>
<dbReference type="AlphaFoldDB" id="A0A0K8J7E0"/>
<reference evidence="2" key="1">
    <citation type="submission" date="2015-09" db="EMBL/GenBank/DDBJ databases">
        <authorList>
            <person name="Wibberg D."/>
        </authorList>
    </citation>
    <scope>NUCLEOTIDE SEQUENCE [LARGE SCALE GENOMIC DNA]</scope>
    <source>
        <strain evidence="2">SD1D</strain>
    </source>
</reference>
<dbReference type="Proteomes" id="UP000196053">
    <property type="component" value="Chromosome I"/>
</dbReference>
<sequence length="68" mass="7832">MMVCWEYKAIEFTTRGWSGGILNTVEFNHKLNEYGKEGWELVNCFDTNQTNGASRKVIAVFKREKGVV</sequence>
<dbReference type="RefSeq" id="WP_242955207.1">
    <property type="nucleotide sequence ID" value="NZ_DUPS01000069.1"/>
</dbReference>
<organism evidence="1 2">
    <name type="scientific">Herbinix luporum</name>
    <dbReference type="NCBI Taxonomy" id="1679721"/>
    <lineage>
        <taxon>Bacteria</taxon>
        <taxon>Bacillati</taxon>
        <taxon>Bacillota</taxon>
        <taxon>Clostridia</taxon>
        <taxon>Lachnospirales</taxon>
        <taxon>Lachnospiraceae</taxon>
        <taxon>Herbinix</taxon>
    </lineage>
</organism>
<dbReference type="EMBL" id="LN879430">
    <property type="protein sequence ID" value="CUH93227.1"/>
    <property type="molecule type" value="Genomic_DNA"/>
</dbReference>
<dbReference type="InterPro" id="IPR025234">
    <property type="entry name" value="YjzH-like"/>
</dbReference>
<evidence type="ECO:0000313" key="2">
    <source>
        <dbReference type="Proteomes" id="UP000196053"/>
    </source>
</evidence>
<protein>
    <recommendedName>
        <fullName evidence="3">DUF4177 domain-containing protein</fullName>
    </recommendedName>
</protein>
<accession>A0A0K8J7E0</accession>
<name>A0A0K8J7E0_9FIRM</name>
<evidence type="ECO:0000313" key="1">
    <source>
        <dbReference type="EMBL" id="CUH93227.1"/>
    </source>
</evidence>
<proteinExistence type="predicted"/>
<keyword evidence="2" id="KW-1185">Reference proteome</keyword>
<dbReference type="KEGG" id="hsd:SD1D_1682"/>
<evidence type="ECO:0008006" key="3">
    <source>
        <dbReference type="Google" id="ProtNLM"/>
    </source>
</evidence>
<dbReference type="Pfam" id="PF13783">
    <property type="entry name" value="DUF4177"/>
    <property type="match status" value="1"/>
</dbReference>